<dbReference type="SMART" id="SM00540">
    <property type="entry name" value="LEM"/>
    <property type="match status" value="1"/>
</dbReference>
<feature type="domain" description="LEM" evidence="2">
    <location>
        <begin position="43"/>
        <end position="87"/>
    </location>
</feature>
<evidence type="ECO:0000313" key="7">
    <source>
        <dbReference type="Proteomes" id="UP000663829"/>
    </source>
</evidence>
<evidence type="ECO:0000259" key="2">
    <source>
        <dbReference type="PROSITE" id="PS50954"/>
    </source>
</evidence>
<accession>A0A816BKK1</accession>
<name>A0A816BKK1_9BILA</name>
<dbReference type="EMBL" id="CAJNOK010037182">
    <property type="protein sequence ID" value="CAF1528731.1"/>
    <property type="molecule type" value="Genomic_DNA"/>
</dbReference>
<dbReference type="SUPFAM" id="SSF63451">
    <property type="entry name" value="LEM domain"/>
    <property type="match status" value="1"/>
</dbReference>
<keyword evidence="7" id="KW-1185">Reference proteome</keyword>
<dbReference type="Proteomes" id="UP000677228">
    <property type="component" value="Unassembled WGS sequence"/>
</dbReference>
<evidence type="ECO:0000256" key="1">
    <source>
        <dbReference type="SAM" id="MobiDB-lite"/>
    </source>
</evidence>
<protein>
    <recommendedName>
        <fullName evidence="2">LEM domain-containing protein</fullName>
    </recommendedName>
</protein>
<dbReference type="OrthoDB" id="10015574at2759"/>
<dbReference type="Proteomes" id="UP000682733">
    <property type="component" value="Unassembled WGS sequence"/>
</dbReference>
<comment type="caution">
    <text evidence="4">The sequence shown here is derived from an EMBL/GenBank/DDBJ whole genome shotgun (WGS) entry which is preliminary data.</text>
</comment>
<dbReference type="InterPro" id="IPR011015">
    <property type="entry name" value="LEM/LEM-like_dom_sf"/>
</dbReference>
<evidence type="ECO:0000313" key="6">
    <source>
        <dbReference type="EMBL" id="CAF4493937.1"/>
    </source>
</evidence>
<dbReference type="EMBL" id="CAJOBC010104809">
    <property type="protein sequence ID" value="CAF4493937.1"/>
    <property type="molecule type" value="Genomic_DNA"/>
</dbReference>
<dbReference type="AlphaFoldDB" id="A0A816BKK1"/>
<reference evidence="4" key="1">
    <citation type="submission" date="2021-02" db="EMBL/GenBank/DDBJ databases">
        <authorList>
            <person name="Nowell W R."/>
        </authorList>
    </citation>
    <scope>NUCLEOTIDE SEQUENCE</scope>
</reference>
<evidence type="ECO:0000313" key="3">
    <source>
        <dbReference type="EMBL" id="CAF1528731.1"/>
    </source>
</evidence>
<evidence type="ECO:0000313" key="4">
    <source>
        <dbReference type="EMBL" id="CAF1611085.1"/>
    </source>
</evidence>
<dbReference type="CDD" id="cd12934">
    <property type="entry name" value="LEM"/>
    <property type="match status" value="1"/>
</dbReference>
<proteinExistence type="predicted"/>
<dbReference type="PROSITE" id="PS50954">
    <property type="entry name" value="LEM"/>
    <property type="match status" value="1"/>
</dbReference>
<gene>
    <name evidence="4" type="ORF">GPM918_LOCUS43083</name>
    <name evidence="3" type="ORF">OVA965_LOCUS38141</name>
    <name evidence="6" type="ORF">SRO942_LOCUS44479</name>
    <name evidence="5" type="ORF">TMI583_LOCUS39296</name>
</gene>
<dbReference type="Gene3D" id="1.10.720.40">
    <property type="match status" value="1"/>
</dbReference>
<dbReference type="EMBL" id="CAJNOQ010038054">
    <property type="protein sequence ID" value="CAF1611085.1"/>
    <property type="molecule type" value="Genomic_DNA"/>
</dbReference>
<feature type="non-terminal residue" evidence="4">
    <location>
        <position position="1"/>
    </location>
</feature>
<evidence type="ECO:0000313" key="5">
    <source>
        <dbReference type="EMBL" id="CAF4315462.1"/>
    </source>
</evidence>
<dbReference type="Proteomes" id="UP000663829">
    <property type="component" value="Unassembled WGS sequence"/>
</dbReference>
<dbReference type="Proteomes" id="UP000681722">
    <property type="component" value="Unassembled WGS sequence"/>
</dbReference>
<dbReference type="InterPro" id="IPR003887">
    <property type="entry name" value="LEM_dom"/>
</dbReference>
<dbReference type="FunFam" id="1.10.720.40:FF:000001">
    <property type="entry name" value="LEM domain containing 2, isoform CRA_a"/>
    <property type="match status" value="1"/>
</dbReference>
<feature type="region of interest" description="Disordered" evidence="1">
    <location>
        <begin position="86"/>
        <end position="116"/>
    </location>
</feature>
<sequence>GKMTTKKELQQKLKSTGYDISPYASKDTLAIILRLHVQAIEKEVNVPQLNDIELRNGLKMHDIPVGPVTSFTRAIYQRKLLEVTTKQTTEGQDDDMEVDDHSSPVNTQNPPMRDGIRTRSGKCAFYDCD</sequence>
<organism evidence="4 7">
    <name type="scientific">Didymodactylos carnosus</name>
    <dbReference type="NCBI Taxonomy" id="1234261"/>
    <lineage>
        <taxon>Eukaryota</taxon>
        <taxon>Metazoa</taxon>
        <taxon>Spiralia</taxon>
        <taxon>Gnathifera</taxon>
        <taxon>Rotifera</taxon>
        <taxon>Eurotatoria</taxon>
        <taxon>Bdelloidea</taxon>
        <taxon>Philodinida</taxon>
        <taxon>Philodinidae</taxon>
        <taxon>Didymodactylos</taxon>
    </lineage>
</organism>
<dbReference type="EMBL" id="CAJOBA010059391">
    <property type="protein sequence ID" value="CAF4315462.1"/>
    <property type="molecule type" value="Genomic_DNA"/>
</dbReference>
<dbReference type="Pfam" id="PF03020">
    <property type="entry name" value="LEM"/>
    <property type="match status" value="1"/>
</dbReference>